<dbReference type="SUPFAM" id="SSF52540">
    <property type="entry name" value="P-loop containing nucleoside triphosphate hydrolases"/>
    <property type="match status" value="1"/>
</dbReference>
<evidence type="ECO:0000313" key="4">
    <source>
        <dbReference type="Proteomes" id="UP001596292"/>
    </source>
</evidence>
<evidence type="ECO:0000313" key="3">
    <source>
        <dbReference type="EMBL" id="MFC6789910.1"/>
    </source>
</evidence>
<keyword evidence="4" id="KW-1185">Reference proteome</keyword>
<dbReference type="InterPro" id="IPR050445">
    <property type="entry name" value="Bact_polysacc_biosynth/exp"/>
</dbReference>
<dbReference type="PANTHER" id="PTHR32309:SF13">
    <property type="entry name" value="FERRIC ENTEROBACTIN TRANSPORT PROTEIN FEPE"/>
    <property type="match status" value="1"/>
</dbReference>
<keyword evidence="2" id="KW-0472">Membrane</keyword>
<proteinExistence type="predicted"/>
<evidence type="ECO:0000256" key="1">
    <source>
        <dbReference type="SAM" id="Coils"/>
    </source>
</evidence>
<reference evidence="4" key="1">
    <citation type="journal article" date="2019" name="Int. J. Syst. Evol. Microbiol.">
        <title>The Global Catalogue of Microorganisms (GCM) 10K type strain sequencing project: providing services to taxonomists for standard genome sequencing and annotation.</title>
        <authorList>
            <consortium name="The Broad Institute Genomics Platform"/>
            <consortium name="The Broad Institute Genome Sequencing Center for Infectious Disease"/>
            <person name="Wu L."/>
            <person name="Ma J."/>
        </authorList>
    </citation>
    <scope>NUCLEOTIDE SEQUENCE [LARGE SCALE GENOMIC DNA]</scope>
    <source>
        <strain evidence="4">CCUG 48316</strain>
    </source>
</reference>
<evidence type="ECO:0000256" key="2">
    <source>
        <dbReference type="SAM" id="Phobius"/>
    </source>
</evidence>
<comment type="caution">
    <text evidence="3">The sequence shown here is derived from an EMBL/GenBank/DDBJ whole genome shotgun (WGS) entry which is preliminary data.</text>
</comment>
<keyword evidence="2" id="KW-0812">Transmembrane</keyword>
<dbReference type="Gene3D" id="3.40.50.300">
    <property type="entry name" value="P-loop containing nucleotide triphosphate hydrolases"/>
    <property type="match status" value="1"/>
</dbReference>
<feature type="coiled-coil region" evidence="1">
    <location>
        <begin position="377"/>
        <end position="404"/>
    </location>
</feature>
<feature type="transmembrane region" description="Helical" evidence="2">
    <location>
        <begin position="32"/>
        <end position="53"/>
    </location>
</feature>
<protein>
    <submittedName>
        <fullName evidence="3">Lipopolysaccharide biosynthesis protein</fullName>
    </submittedName>
</protein>
<dbReference type="RefSeq" id="WP_378969256.1">
    <property type="nucleotide sequence ID" value="NZ_JBHSWN010000001.1"/>
</dbReference>
<name>A0ABW2BIH4_9HYPH</name>
<gene>
    <name evidence="3" type="ORF">ACFQE0_09950</name>
</gene>
<dbReference type="PANTHER" id="PTHR32309">
    <property type="entry name" value="TYROSINE-PROTEIN KINASE"/>
    <property type="match status" value="1"/>
</dbReference>
<keyword evidence="2" id="KW-1133">Transmembrane helix</keyword>
<sequence>MSRIRMRNAAPAFPAAPRPEGVSVAQVLRRSVSWIVIPTFAAAIGAGIFVSVVPPTYTGEAKLAFENRSGAGEALDGQAVAGQVQALMSRDIAREAIQRLKLIGNPEFDPTAGEIGPVRQALMLLGIGGNPFDRTAEDRVIESYFDHLDVSQPDQSRTIAIAFRSKDAALAAEAANTVAQLYLASLEAEKVDTAKQASSWLGGNIKSLRRKVAEAEAKVEAFRAKHGLVGSAGVTGQPLTAQQLSELSSQLTQARVLRADIAGRVAAIKDLLKDGRAYEITDVANNEMLRRTIETRITVRAQLALESRSLLPGHPRIKDLKAQLADLDAQIKGAAERAVRILENDATIADARVASLQAAVDGQQNVVVKGNASEIELRALERDAKVQREQLEAYQTRYRETSAREAESAAPADARIVSRAVTPTLPSFPQKLPIVGFTTLLALLVSLGGVLARGLRHRIGHGTAALARVRIEPHAQEAGETVQPIVAANPFMLPEASLDHDTAKATEETPVTEPVMDMRAEPVAEAVSEPTPQGEPTEAEATSLIAEPVSPQKPLLAIAESAFDLAPLLERLSNRPVIAGAPQGRMVVLMETEEAGPDALPAALAAAFGRSGSVLVVDLLSKEADETGPRGFTDVVCGEADFVEAIQAEGPGGAHHVAAGMASSDVLFEEPRALAFTLEAMAEAYDWVICHLHPQAEAAEILGLVATLADSVVIASNADPADEALADLYATATQAGAGQVLIAQDRPTVEAPVVIEVPSNVYEFRRRAA</sequence>
<dbReference type="Proteomes" id="UP001596292">
    <property type="component" value="Unassembled WGS sequence"/>
</dbReference>
<dbReference type="InterPro" id="IPR027417">
    <property type="entry name" value="P-loop_NTPase"/>
</dbReference>
<keyword evidence="1" id="KW-0175">Coiled coil</keyword>
<organism evidence="3 4">
    <name type="scientific">Methylobacterium komagatae</name>
    <dbReference type="NCBI Taxonomy" id="374425"/>
    <lineage>
        <taxon>Bacteria</taxon>
        <taxon>Pseudomonadati</taxon>
        <taxon>Pseudomonadota</taxon>
        <taxon>Alphaproteobacteria</taxon>
        <taxon>Hyphomicrobiales</taxon>
        <taxon>Methylobacteriaceae</taxon>
        <taxon>Methylobacterium</taxon>
    </lineage>
</organism>
<dbReference type="EMBL" id="JBHSWN010000001">
    <property type="protein sequence ID" value="MFC6789910.1"/>
    <property type="molecule type" value="Genomic_DNA"/>
</dbReference>
<accession>A0ABW2BIH4</accession>